<dbReference type="GeneID" id="7445341"/>
<dbReference type="EMBL" id="CM000640">
    <property type="protein sequence ID" value="EED93946.1"/>
    <property type="molecule type" value="Genomic_DNA"/>
</dbReference>
<evidence type="ECO:0000256" key="1">
    <source>
        <dbReference type="SAM" id="MobiDB-lite"/>
    </source>
</evidence>
<dbReference type="RefSeq" id="XP_002288510.1">
    <property type="nucleotide sequence ID" value="XM_002288474.1"/>
</dbReference>
<dbReference type="PaxDb" id="35128-Thaps21931"/>
<gene>
    <name evidence="3" type="ORF">THAPSDRAFT_21931</name>
</gene>
<name>B8BYU0_THAPS</name>
<dbReference type="KEGG" id="tps:THAPSDRAFT_21931"/>
<dbReference type="HOGENOM" id="CLU_483596_0_0_1"/>
<reference evidence="3 4" key="1">
    <citation type="journal article" date="2004" name="Science">
        <title>The genome of the diatom Thalassiosira pseudonana: ecology, evolution, and metabolism.</title>
        <authorList>
            <person name="Armbrust E.V."/>
            <person name="Berges J.A."/>
            <person name="Bowler C."/>
            <person name="Green B.R."/>
            <person name="Martinez D."/>
            <person name="Putnam N.H."/>
            <person name="Zhou S."/>
            <person name="Allen A.E."/>
            <person name="Apt K.E."/>
            <person name="Bechner M."/>
            <person name="Brzezinski M.A."/>
            <person name="Chaal B.K."/>
            <person name="Chiovitti A."/>
            <person name="Davis A.K."/>
            <person name="Demarest M.S."/>
            <person name="Detter J.C."/>
            <person name="Glavina T."/>
            <person name="Goodstein D."/>
            <person name="Hadi M.Z."/>
            <person name="Hellsten U."/>
            <person name="Hildebrand M."/>
            <person name="Jenkins B.D."/>
            <person name="Jurka J."/>
            <person name="Kapitonov V.V."/>
            <person name="Kroger N."/>
            <person name="Lau W.W."/>
            <person name="Lane T.W."/>
            <person name="Larimer F.W."/>
            <person name="Lippmeier J.C."/>
            <person name="Lucas S."/>
            <person name="Medina M."/>
            <person name="Montsant A."/>
            <person name="Obornik M."/>
            <person name="Parker M.S."/>
            <person name="Palenik B."/>
            <person name="Pazour G.J."/>
            <person name="Richardson P.M."/>
            <person name="Rynearson T.A."/>
            <person name="Saito M.A."/>
            <person name="Schwartz D.C."/>
            <person name="Thamatrakoln K."/>
            <person name="Valentin K."/>
            <person name="Vardi A."/>
            <person name="Wilkerson F.P."/>
            <person name="Rokhsar D.S."/>
        </authorList>
    </citation>
    <scope>NUCLEOTIDE SEQUENCE [LARGE SCALE GENOMIC DNA]</scope>
    <source>
        <strain evidence="3 4">CCMP1335</strain>
    </source>
</reference>
<evidence type="ECO:0000259" key="2">
    <source>
        <dbReference type="Pfam" id="PF00685"/>
    </source>
</evidence>
<dbReference type="InParanoid" id="B8BYU0"/>
<keyword evidence="4" id="KW-1185">Reference proteome</keyword>
<sequence>MPPQILLVTPGTSTTPIAGQFFLDCHVYLPDPTSEDARALVAALTYTHNNLTFVECTSLAAYTATHADVLPVLLESLGEVIAFGKSLLPTPSPPLPSPGDVVSLLNSAFASLSSSRRVDPMDPTPSVQDEHASAPSPRQGVFSGASSRPSSADRTHRRTAVDYFPESAPGLPVTHPFAIQVPSATPHPLSSFGGINPFTVRRKWALLILIMVLNLTWSSNLFLKRWLGASKYVQHAKQSTTSHEMPVIPKYNYTRPIDANPWPKVAWLMSFPNSGTSYTGELVRRATRTASATNYGSSNVDGDGKSVPLYDWSPIGPFITDPEWLLSGKLIIPDTENSYILTKTHCGGTCFGCPPKLFLRTPEEFQDDCLQGDYKNTTFPKQKAIYDPSIVSRAVHLIRDPFDNIVSRFHLKRNQMQSRGDKDWLAEYPNTREGFRKFCSYVNTQNNAQEDRFSNVFSRFRDTIPCYSDFIRYVLWHNNAVKTTRNLDIKAKVLFYEDYETDQVETTDKLLHFLGLNRSHSMEPFKGGKSYRDHFEADEIEEVRYLIEQVADEKTREFLERYFE</sequence>
<dbReference type="Pfam" id="PF00685">
    <property type="entry name" value="Sulfotransfer_1"/>
    <property type="match status" value="1"/>
</dbReference>
<organism evidence="3 4">
    <name type="scientific">Thalassiosira pseudonana</name>
    <name type="common">Marine diatom</name>
    <name type="synonym">Cyclotella nana</name>
    <dbReference type="NCBI Taxonomy" id="35128"/>
    <lineage>
        <taxon>Eukaryota</taxon>
        <taxon>Sar</taxon>
        <taxon>Stramenopiles</taxon>
        <taxon>Ochrophyta</taxon>
        <taxon>Bacillariophyta</taxon>
        <taxon>Coscinodiscophyceae</taxon>
        <taxon>Thalassiosirophycidae</taxon>
        <taxon>Thalassiosirales</taxon>
        <taxon>Thalassiosiraceae</taxon>
        <taxon>Thalassiosira</taxon>
    </lineage>
</organism>
<proteinExistence type="predicted"/>
<dbReference type="InterPro" id="IPR027417">
    <property type="entry name" value="P-loop_NTPase"/>
</dbReference>
<dbReference type="InterPro" id="IPR000863">
    <property type="entry name" value="Sulfotransferase_dom"/>
</dbReference>
<evidence type="ECO:0000313" key="4">
    <source>
        <dbReference type="Proteomes" id="UP000001449"/>
    </source>
</evidence>
<dbReference type="SUPFAM" id="SSF52540">
    <property type="entry name" value="P-loop containing nucleoside triphosphate hydrolases"/>
    <property type="match status" value="1"/>
</dbReference>
<feature type="region of interest" description="Disordered" evidence="1">
    <location>
        <begin position="115"/>
        <end position="156"/>
    </location>
</feature>
<dbReference type="AlphaFoldDB" id="B8BYU0"/>
<feature type="domain" description="Sulfotransferase" evidence="2">
    <location>
        <begin position="266"/>
        <end position="518"/>
    </location>
</feature>
<dbReference type="Proteomes" id="UP000001449">
    <property type="component" value="Chromosome 3"/>
</dbReference>
<protein>
    <recommendedName>
        <fullName evidence="2">Sulfotransferase domain-containing protein</fullName>
    </recommendedName>
</protein>
<dbReference type="GO" id="GO:0008146">
    <property type="term" value="F:sulfotransferase activity"/>
    <property type="evidence" value="ECO:0007669"/>
    <property type="project" value="InterPro"/>
</dbReference>
<evidence type="ECO:0000313" key="3">
    <source>
        <dbReference type="EMBL" id="EED93946.1"/>
    </source>
</evidence>
<dbReference type="Gene3D" id="3.40.50.300">
    <property type="entry name" value="P-loop containing nucleotide triphosphate hydrolases"/>
    <property type="match status" value="1"/>
</dbReference>
<accession>B8BYU0</accession>
<dbReference type="eggNOG" id="ENOG502SP6C">
    <property type="taxonomic scope" value="Eukaryota"/>
</dbReference>
<reference evidence="3 4" key="2">
    <citation type="journal article" date="2008" name="Nature">
        <title>The Phaeodactylum genome reveals the evolutionary history of diatom genomes.</title>
        <authorList>
            <person name="Bowler C."/>
            <person name="Allen A.E."/>
            <person name="Badger J.H."/>
            <person name="Grimwood J."/>
            <person name="Jabbari K."/>
            <person name="Kuo A."/>
            <person name="Maheswari U."/>
            <person name="Martens C."/>
            <person name="Maumus F."/>
            <person name="Otillar R.P."/>
            <person name="Rayko E."/>
            <person name="Salamov A."/>
            <person name="Vandepoele K."/>
            <person name="Beszteri B."/>
            <person name="Gruber A."/>
            <person name="Heijde M."/>
            <person name="Katinka M."/>
            <person name="Mock T."/>
            <person name="Valentin K."/>
            <person name="Verret F."/>
            <person name="Berges J.A."/>
            <person name="Brownlee C."/>
            <person name="Cadoret J.P."/>
            <person name="Chiovitti A."/>
            <person name="Choi C.J."/>
            <person name="Coesel S."/>
            <person name="De Martino A."/>
            <person name="Detter J.C."/>
            <person name="Durkin C."/>
            <person name="Falciatore A."/>
            <person name="Fournet J."/>
            <person name="Haruta M."/>
            <person name="Huysman M.J."/>
            <person name="Jenkins B.D."/>
            <person name="Jiroutova K."/>
            <person name="Jorgensen R.E."/>
            <person name="Joubert Y."/>
            <person name="Kaplan A."/>
            <person name="Kroger N."/>
            <person name="Kroth P.G."/>
            <person name="La Roche J."/>
            <person name="Lindquist E."/>
            <person name="Lommer M."/>
            <person name="Martin-Jezequel V."/>
            <person name="Lopez P.J."/>
            <person name="Lucas S."/>
            <person name="Mangogna M."/>
            <person name="McGinnis K."/>
            <person name="Medlin L.K."/>
            <person name="Montsant A."/>
            <person name="Oudot-Le Secq M.P."/>
            <person name="Napoli C."/>
            <person name="Obornik M."/>
            <person name="Parker M.S."/>
            <person name="Petit J.L."/>
            <person name="Porcel B.M."/>
            <person name="Poulsen N."/>
            <person name="Robison M."/>
            <person name="Rychlewski L."/>
            <person name="Rynearson T.A."/>
            <person name="Schmutz J."/>
            <person name="Shapiro H."/>
            <person name="Siaut M."/>
            <person name="Stanley M."/>
            <person name="Sussman M.R."/>
            <person name="Taylor A.R."/>
            <person name="Vardi A."/>
            <person name="von Dassow P."/>
            <person name="Vyverman W."/>
            <person name="Willis A."/>
            <person name="Wyrwicz L.S."/>
            <person name="Rokhsar D.S."/>
            <person name="Weissenbach J."/>
            <person name="Armbrust E.V."/>
            <person name="Green B.R."/>
            <person name="Van de Peer Y."/>
            <person name="Grigoriev I.V."/>
        </authorList>
    </citation>
    <scope>NUCLEOTIDE SEQUENCE [LARGE SCALE GENOMIC DNA]</scope>
    <source>
        <strain evidence="3 4">CCMP1335</strain>
    </source>
</reference>